<evidence type="ECO:0000256" key="2">
    <source>
        <dbReference type="ARBA" id="ARBA00005594"/>
    </source>
</evidence>
<dbReference type="InterPro" id="IPR024909">
    <property type="entry name" value="Cys-tRNA/MSH_ligase"/>
</dbReference>
<dbReference type="InterPro" id="IPR015803">
    <property type="entry name" value="Cys-tRNA-ligase"/>
</dbReference>
<feature type="binding site" evidence="12">
    <location>
        <position position="208"/>
    </location>
    <ligand>
        <name>Zn(2+)</name>
        <dbReference type="ChEBI" id="CHEBI:29105"/>
    </ligand>
</feature>
<dbReference type="SMART" id="SM00840">
    <property type="entry name" value="DALR_2"/>
    <property type="match status" value="1"/>
</dbReference>
<dbReference type="HAMAP" id="MF_00041">
    <property type="entry name" value="Cys_tRNA_synth"/>
    <property type="match status" value="1"/>
</dbReference>
<feature type="short sequence motif" description="'HIGH' region" evidence="12">
    <location>
        <begin position="29"/>
        <end position="39"/>
    </location>
</feature>
<dbReference type="SUPFAM" id="SSF52374">
    <property type="entry name" value="Nucleotidylyl transferase"/>
    <property type="match status" value="1"/>
</dbReference>
<dbReference type="PANTHER" id="PTHR10890:SF3">
    <property type="entry name" value="CYSTEINE--TRNA LIGASE, CYTOPLASMIC"/>
    <property type="match status" value="1"/>
</dbReference>
<keyword evidence="4 12" id="KW-0963">Cytoplasm</keyword>
<sequence length="465" mass="52403">MFIFDSVTKTKRPFEPIKPGEASIYVCGPTVYDDAHLGHARSSLAFDLLSRTLKVLGYKVTMGKNFTDIDDKIIKKVEETGKSMQEITSYYIERYLEEMGQLGIQRADIEPKATESLQAIEDMIQTLIDKGFAYIVSSGDVYFDTAKDSHYGDISHKVSDDDTQSRVEHSSEKRNPKDFALWKACKGKEDICFEAPFSSGRPGWHIECSAMIEKHFKGNGQYSIDIHGGGADLLFPHHENEAAQSRCATGHELAKYWMHNGFVQIDGEKMSKSLGNSFFLKDALKVYDGEILRYYLNSVHYRNDFNFNEEDLHTAKKRLDKLYRLKKRVLPGKASAVNKEFKKALLDAMADDLNISVALSVIDEMVAAANEKLDANPKDKALKKETIANIEFIDTLLGFGGKEPFSYFQIGVDEALKEKIEALLAKRTEAKKCRDFTTSDAIRDELTAMGIVIMDTPEGTVWERG</sequence>
<keyword evidence="16" id="KW-1185">Reference proteome</keyword>
<evidence type="ECO:0000256" key="1">
    <source>
        <dbReference type="ARBA" id="ARBA00004496"/>
    </source>
</evidence>
<evidence type="ECO:0000256" key="12">
    <source>
        <dbReference type="HAMAP-Rule" id="MF_00041"/>
    </source>
</evidence>
<dbReference type="InterPro" id="IPR009080">
    <property type="entry name" value="tRNAsynth_Ia_anticodon-bd"/>
</dbReference>
<protein>
    <recommendedName>
        <fullName evidence="12">Cysteine--tRNA ligase</fullName>
        <ecNumber evidence="12">6.1.1.16</ecNumber>
    </recommendedName>
    <alternativeName>
        <fullName evidence="12">Cysteinyl-tRNA synthetase</fullName>
        <shortName evidence="12">CysRS</shortName>
    </alternativeName>
</protein>
<dbReference type="Pfam" id="PF23493">
    <property type="entry name" value="CysS_C"/>
    <property type="match status" value="1"/>
</dbReference>
<name>A0A7M1S1L5_9BACT</name>
<accession>A0A7M1S1L5</accession>
<feature type="domain" description="Cysteinyl-tRNA synthetase class Ia DALR" evidence="14">
    <location>
        <begin position="344"/>
        <end position="408"/>
    </location>
</feature>
<comment type="similarity">
    <text evidence="2 12">Belongs to the class-I aminoacyl-tRNA synthetase family.</text>
</comment>
<dbReference type="GO" id="GO:0005829">
    <property type="term" value="C:cytosol"/>
    <property type="evidence" value="ECO:0007669"/>
    <property type="project" value="TreeGrafter"/>
</dbReference>
<dbReference type="Gene3D" id="3.40.50.620">
    <property type="entry name" value="HUPs"/>
    <property type="match status" value="1"/>
</dbReference>
<feature type="region of interest" description="Disordered" evidence="13">
    <location>
        <begin position="154"/>
        <end position="174"/>
    </location>
</feature>
<reference evidence="15 16" key="1">
    <citation type="submission" date="2020-10" db="EMBL/GenBank/DDBJ databases">
        <title>The genome of sulfurovum sp.</title>
        <authorList>
            <person name="Xie S."/>
            <person name="Shao Z."/>
            <person name="Jiang L."/>
        </authorList>
    </citation>
    <scope>NUCLEOTIDE SEQUENCE [LARGE SCALE GENOMIC DNA]</scope>
    <source>
        <strain evidence="15 16">ST-419</strain>
    </source>
</reference>
<feature type="binding site" evidence="12">
    <location>
        <position position="272"/>
    </location>
    <ligand>
        <name>ATP</name>
        <dbReference type="ChEBI" id="CHEBI:30616"/>
    </ligand>
</feature>
<evidence type="ECO:0000256" key="8">
    <source>
        <dbReference type="ARBA" id="ARBA00022833"/>
    </source>
</evidence>
<evidence type="ECO:0000256" key="6">
    <source>
        <dbReference type="ARBA" id="ARBA00022723"/>
    </source>
</evidence>
<dbReference type="EC" id="6.1.1.16" evidence="12"/>
<dbReference type="RefSeq" id="WP_197547991.1">
    <property type="nucleotide sequence ID" value="NZ_CP063164.1"/>
</dbReference>
<dbReference type="Pfam" id="PF01406">
    <property type="entry name" value="tRNA-synt_1e"/>
    <property type="match status" value="1"/>
</dbReference>
<dbReference type="InterPro" id="IPR032678">
    <property type="entry name" value="tRNA-synt_1_cat_dom"/>
</dbReference>
<dbReference type="SUPFAM" id="SSF47323">
    <property type="entry name" value="Anticodon-binding domain of a subclass of class I aminoacyl-tRNA synthetases"/>
    <property type="match status" value="1"/>
</dbReference>
<keyword evidence="10 12" id="KW-0648">Protein biosynthesis</keyword>
<evidence type="ECO:0000256" key="4">
    <source>
        <dbReference type="ARBA" id="ARBA00022490"/>
    </source>
</evidence>
<dbReference type="InterPro" id="IPR056411">
    <property type="entry name" value="CysS_C"/>
</dbReference>
<dbReference type="InterPro" id="IPR015273">
    <property type="entry name" value="Cys-tRNA-synt_Ia_DALR"/>
</dbReference>
<keyword evidence="5 12" id="KW-0436">Ligase</keyword>
<feature type="short sequence motif" description="'KMSKS' region" evidence="12">
    <location>
        <begin position="269"/>
        <end position="273"/>
    </location>
</feature>
<evidence type="ECO:0000256" key="13">
    <source>
        <dbReference type="SAM" id="MobiDB-lite"/>
    </source>
</evidence>
<evidence type="ECO:0000256" key="3">
    <source>
        <dbReference type="ARBA" id="ARBA00011245"/>
    </source>
</evidence>
<evidence type="ECO:0000259" key="14">
    <source>
        <dbReference type="SMART" id="SM00840"/>
    </source>
</evidence>
<keyword evidence="8 12" id="KW-0862">Zinc</keyword>
<proteinExistence type="inferred from homology"/>
<dbReference type="AlphaFoldDB" id="A0A7M1S1L5"/>
<feature type="binding site" evidence="12">
    <location>
        <position position="27"/>
    </location>
    <ligand>
        <name>Zn(2+)</name>
        <dbReference type="ChEBI" id="CHEBI:29105"/>
    </ligand>
</feature>
<dbReference type="CDD" id="cd00672">
    <property type="entry name" value="CysRS_core"/>
    <property type="match status" value="1"/>
</dbReference>
<dbReference type="NCBIfam" id="TIGR00435">
    <property type="entry name" value="cysS"/>
    <property type="match status" value="1"/>
</dbReference>
<dbReference type="GO" id="GO:0006423">
    <property type="term" value="P:cysteinyl-tRNA aminoacylation"/>
    <property type="evidence" value="ECO:0007669"/>
    <property type="project" value="UniProtKB-UniRule"/>
</dbReference>
<comment type="cofactor">
    <cofactor evidence="12">
        <name>Zn(2+)</name>
        <dbReference type="ChEBI" id="CHEBI:29105"/>
    </cofactor>
    <text evidence="12">Binds 1 zinc ion per subunit.</text>
</comment>
<dbReference type="EMBL" id="CP063164">
    <property type="protein sequence ID" value="QOR61317.1"/>
    <property type="molecule type" value="Genomic_DNA"/>
</dbReference>
<evidence type="ECO:0000256" key="7">
    <source>
        <dbReference type="ARBA" id="ARBA00022741"/>
    </source>
</evidence>
<evidence type="ECO:0000256" key="5">
    <source>
        <dbReference type="ARBA" id="ARBA00022598"/>
    </source>
</evidence>
<dbReference type="PRINTS" id="PR00983">
    <property type="entry name" value="TRNASYNTHCYS"/>
</dbReference>
<comment type="subunit">
    <text evidence="3 12">Monomer.</text>
</comment>
<dbReference type="Proteomes" id="UP000595074">
    <property type="component" value="Chromosome"/>
</dbReference>
<keyword evidence="9 12" id="KW-0067">ATP-binding</keyword>
<evidence type="ECO:0000256" key="9">
    <source>
        <dbReference type="ARBA" id="ARBA00022840"/>
    </source>
</evidence>
<keyword evidence="7 12" id="KW-0547">Nucleotide-binding</keyword>
<dbReference type="GO" id="GO:0005524">
    <property type="term" value="F:ATP binding"/>
    <property type="evidence" value="ECO:0007669"/>
    <property type="project" value="UniProtKB-UniRule"/>
</dbReference>
<gene>
    <name evidence="12" type="primary">cysS</name>
    <name evidence="15" type="ORF">IMZ28_07630</name>
</gene>
<dbReference type="Gene3D" id="1.20.120.1910">
    <property type="entry name" value="Cysteine-tRNA ligase, C-terminal anti-codon recognition domain"/>
    <property type="match status" value="1"/>
</dbReference>
<comment type="catalytic activity">
    <reaction evidence="12">
        <text>tRNA(Cys) + L-cysteine + ATP = L-cysteinyl-tRNA(Cys) + AMP + diphosphate</text>
        <dbReference type="Rhea" id="RHEA:17773"/>
        <dbReference type="Rhea" id="RHEA-COMP:9661"/>
        <dbReference type="Rhea" id="RHEA-COMP:9679"/>
        <dbReference type="ChEBI" id="CHEBI:30616"/>
        <dbReference type="ChEBI" id="CHEBI:33019"/>
        <dbReference type="ChEBI" id="CHEBI:35235"/>
        <dbReference type="ChEBI" id="CHEBI:78442"/>
        <dbReference type="ChEBI" id="CHEBI:78517"/>
        <dbReference type="ChEBI" id="CHEBI:456215"/>
        <dbReference type="EC" id="6.1.1.16"/>
    </reaction>
</comment>
<dbReference type="GO" id="GO:0008270">
    <property type="term" value="F:zinc ion binding"/>
    <property type="evidence" value="ECO:0007669"/>
    <property type="project" value="UniProtKB-UniRule"/>
</dbReference>
<feature type="binding site" evidence="12">
    <location>
        <position position="241"/>
    </location>
    <ligand>
        <name>Zn(2+)</name>
        <dbReference type="ChEBI" id="CHEBI:29105"/>
    </ligand>
</feature>
<dbReference type="Pfam" id="PF09190">
    <property type="entry name" value="DALR_2"/>
    <property type="match status" value="1"/>
</dbReference>
<comment type="subcellular location">
    <subcellularLocation>
        <location evidence="1 12">Cytoplasm</location>
    </subcellularLocation>
</comment>
<dbReference type="KEGG" id="sinu:IMZ28_07630"/>
<feature type="binding site" evidence="12">
    <location>
        <position position="237"/>
    </location>
    <ligand>
        <name>Zn(2+)</name>
        <dbReference type="ChEBI" id="CHEBI:29105"/>
    </ligand>
</feature>
<keyword evidence="6 12" id="KW-0479">Metal-binding</keyword>
<evidence type="ECO:0000313" key="15">
    <source>
        <dbReference type="EMBL" id="QOR61317.1"/>
    </source>
</evidence>
<evidence type="ECO:0000256" key="11">
    <source>
        <dbReference type="ARBA" id="ARBA00023146"/>
    </source>
</evidence>
<dbReference type="InterPro" id="IPR014729">
    <property type="entry name" value="Rossmann-like_a/b/a_fold"/>
</dbReference>
<dbReference type="GO" id="GO:0004817">
    <property type="term" value="F:cysteine-tRNA ligase activity"/>
    <property type="evidence" value="ECO:0007669"/>
    <property type="project" value="UniProtKB-UniRule"/>
</dbReference>
<evidence type="ECO:0000256" key="10">
    <source>
        <dbReference type="ARBA" id="ARBA00022917"/>
    </source>
</evidence>
<keyword evidence="11 12" id="KW-0030">Aminoacyl-tRNA synthetase</keyword>
<organism evidence="15 16">
    <name type="scientific">Sulfurovum indicum</name>
    <dbReference type="NCBI Taxonomy" id="2779528"/>
    <lineage>
        <taxon>Bacteria</taxon>
        <taxon>Pseudomonadati</taxon>
        <taxon>Campylobacterota</taxon>
        <taxon>Epsilonproteobacteria</taxon>
        <taxon>Campylobacterales</taxon>
        <taxon>Sulfurovaceae</taxon>
        <taxon>Sulfurovum</taxon>
    </lineage>
</organism>
<dbReference type="PANTHER" id="PTHR10890">
    <property type="entry name" value="CYSTEINYL-TRNA SYNTHETASE"/>
    <property type="match status" value="1"/>
</dbReference>
<evidence type="ECO:0000313" key="16">
    <source>
        <dbReference type="Proteomes" id="UP000595074"/>
    </source>
</evidence>